<name>A0A1D2N082_ORCCI</name>
<comment type="caution">
    <text evidence="1">The sequence shown here is derived from an EMBL/GenBank/DDBJ whole genome shotgun (WGS) entry which is preliminary data.</text>
</comment>
<reference evidence="1 2" key="1">
    <citation type="journal article" date="2016" name="Genome Biol. Evol.">
        <title>Gene Family Evolution Reflects Adaptation to Soil Environmental Stressors in the Genome of the Collembolan Orchesella cincta.</title>
        <authorList>
            <person name="Faddeeva-Vakhrusheva A."/>
            <person name="Derks M.F."/>
            <person name="Anvar S.Y."/>
            <person name="Agamennone V."/>
            <person name="Suring W."/>
            <person name="Smit S."/>
            <person name="van Straalen N.M."/>
            <person name="Roelofs D."/>
        </authorList>
    </citation>
    <scope>NUCLEOTIDE SEQUENCE [LARGE SCALE GENOMIC DNA]</scope>
    <source>
        <tissue evidence="1">Mixed pool</tissue>
    </source>
</reference>
<evidence type="ECO:0000313" key="1">
    <source>
        <dbReference type="EMBL" id="ODM98696.1"/>
    </source>
</evidence>
<evidence type="ECO:0000313" key="2">
    <source>
        <dbReference type="Proteomes" id="UP000094527"/>
    </source>
</evidence>
<organism evidence="1 2">
    <name type="scientific">Orchesella cincta</name>
    <name type="common">Springtail</name>
    <name type="synonym">Podura cincta</name>
    <dbReference type="NCBI Taxonomy" id="48709"/>
    <lineage>
        <taxon>Eukaryota</taxon>
        <taxon>Metazoa</taxon>
        <taxon>Ecdysozoa</taxon>
        <taxon>Arthropoda</taxon>
        <taxon>Hexapoda</taxon>
        <taxon>Collembola</taxon>
        <taxon>Entomobryomorpha</taxon>
        <taxon>Entomobryoidea</taxon>
        <taxon>Orchesellidae</taxon>
        <taxon>Orchesellinae</taxon>
        <taxon>Orchesella</taxon>
    </lineage>
</organism>
<protein>
    <submittedName>
        <fullName evidence="1">Uncharacterized protein</fullName>
    </submittedName>
</protein>
<dbReference type="Proteomes" id="UP000094527">
    <property type="component" value="Unassembled WGS sequence"/>
</dbReference>
<dbReference type="AlphaFoldDB" id="A0A1D2N082"/>
<keyword evidence="2" id="KW-1185">Reference proteome</keyword>
<sequence length="223" mass="25200">MSILPWTPESFLSSFVIQPSRYSNCYVKISLTRKNVNIKSSHIIILIITLQHPQIMYTLESRNWRTYFGDTLCIGLNANSSTSPTLRFILNPDKPAPATPNNEPITAAPKILKNICQLWRKSTIFNTIFSSYFNLILVTCCTSDCDCCSPTKHTRHTSSCKSIIVVTQLWERTDKLPISGAASPPVRPSTAPPPKVASPTRAYRFIFRFLNRFLLSFDSSLLH</sequence>
<gene>
    <name evidence="1" type="ORF">Ocin01_07987</name>
</gene>
<dbReference type="EMBL" id="LJIJ01000335">
    <property type="protein sequence ID" value="ODM98696.1"/>
    <property type="molecule type" value="Genomic_DNA"/>
</dbReference>
<accession>A0A1D2N082</accession>
<proteinExistence type="predicted"/>